<keyword evidence="3" id="KW-1185">Reference proteome</keyword>
<evidence type="ECO:0000256" key="1">
    <source>
        <dbReference type="SAM" id="Phobius"/>
    </source>
</evidence>
<dbReference type="AlphaFoldDB" id="A0A397UU06"/>
<sequence length="238" mass="27771">MGDDKLKVLRNFNLNIMFVPQRATLIKKLWDGFNELYEDIHNPNITGTIFHEKARKWLELFLTRSQGSVNSVGFIRGLYRPTDITPYIHVLVYHVPEFIDKHRDIGGGKEEIPAIVEIMEHENRCDFFYVNDVASYFEKELKYIGVKHSKYTAMIVSYLLIAIIRKSEQNKYEGYNSVKTVVRDLDRDDNREQTHVNINCKRVKIGISLYEFGVVISVACIMDIGVRMFIVACVEDRR</sequence>
<keyword evidence="1" id="KW-0472">Membrane</keyword>
<feature type="transmembrane region" description="Helical" evidence="1">
    <location>
        <begin position="209"/>
        <end position="234"/>
    </location>
</feature>
<comment type="caution">
    <text evidence="2">The sequence shown here is derived from an EMBL/GenBank/DDBJ whole genome shotgun (WGS) entry which is preliminary data.</text>
</comment>
<name>A0A397UU06_9GLOM</name>
<dbReference type="EMBL" id="QKWP01000908">
    <property type="protein sequence ID" value="RIB13605.1"/>
    <property type="molecule type" value="Genomic_DNA"/>
</dbReference>
<keyword evidence="1" id="KW-0812">Transmembrane</keyword>
<evidence type="ECO:0000313" key="2">
    <source>
        <dbReference type="EMBL" id="RIB13605.1"/>
    </source>
</evidence>
<organism evidence="2 3">
    <name type="scientific">Gigaspora rosea</name>
    <dbReference type="NCBI Taxonomy" id="44941"/>
    <lineage>
        <taxon>Eukaryota</taxon>
        <taxon>Fungi</taxon>
        <taxon>Fungi incertae sedis</taxon>
        <taxon>Mucoromycota</taxon>
        <taxon>Glomeromycotina</taxon>
        <taxon>Glomeromycetes</taxon>
        <taxon>Diversisporales</taxon>
        <taxon>Gigasporaceae</taxon>
        <taxon>Gigaspora</taxon>
    </lineage>
</organism>
<dbReference type="OrthoDB" id="2389739at2759"/>
<gene>
    <name evidence="2" type="ORF">C2G38_2040841</name>
</gene>
<keyword evidence="1" id="KW-1133">Transmembrane helix</keyword>
<proteinExistence type="predicted"/>
<protein>
    <submittedName>
        <fullName evidence="2">Uncharacterized protein</fullName>
    </submittedName>
</protein>
<evidence type="ECO:0000313" key="3">
    <source>
        <dbReference type="Proteomes" id="UP000266673"/>
    </source>
</evidence>
<dbReference type="Proteomes" id="UP000266673">
    <property type="component" value="Unassembled WGS sequence"/>
</dbReference>
<accession>A0A397UU06</accession>
<reference evidence="2 3" key="1">
    <citation type="submission" date="2018-06" db="EMBL/GenBank/DDBJ databases">
        <title>Comparative genomics reveals the genomic features of Rhizophagus irregularis, R. cerebriforme, R. diaphanum and Gigaspora rosea, and their symbiotic lifestyle signature.</title>
        <authorList>
            <person name="Morin E."/>
            <person name="San Clemente H."/>
            <person name="Chen E.C.H."/>
            <person name="De La Providencia I."/>
            <person name="Hainaut M."/>
            <person name="Kuo A."/>
            <person name="Kohler A."/>
            <person name="Murat C."/>
            <person name="Tang N."/>
            <person name="Roy S."/>
            <person name="Loubradou J."/>
            <person name="Henrissat B."/>
            <person name="Grigoriev I.V."/>
            <person name="Corradi N."/>
            <person name="Roux C."/>
            <person name="Martin F.M."/>
        </authorList>
    </citation>
    <scope>NUCLEOTIDE SEQUENCE [LARGE SCALE GENOMIC DNA]</scope>
    <source>
        <strain evidence="2 3">DAOM 194757</strain>
    </source>
</reference>